<dbReference type="SMART" id="SM01400">
    <property type="entry name" value="Pribosyltran_N"/>
    <property type="match status" value="1"/>
</dbReference>
<dbReference type="Proteomes" id="UP000444721">
    <property type="component" value="Unassembled WGS sequence"/>
</dbReference>
<evidence type="ECO:0000256" key="9">
    <source>
        <dbReference type="ARBA" id="ARBA00022840"/>
    </source>
</evidence>
<dbReference type="OrthoDB" id="413572at2759"/>
<dbReference type="OMA" id="MMLVGDI"/>
<gene>
    <name evidence="14" type="ORF">FDP41_005152</name>
</gene>
<dbReference type="NCBIfam" id="TIGR01251">
    <property type="entry name" value="ribP_PPkin"/>
    <property type="match status" value="1"/>
</dbReference>
<keyword evidence="6" id="KW-0545">Nucleotide biosynthesis</keyword>
<dbReference type="InterPro" id="IPR029057">
    <property type="entry name" value="PRTase-like"/>
</dbReference>
<evidence type="ECO:0000259" key="13">
    <source>
        <dbReference type="Pfam" id="PF13793"/>
    </source>
</evidence>
<dbReference type="GO" id="GO:0009156">
    <property type="term" value="P:ribonucleoside monophosphate biosynthetic process"/>
    <property type="evidence" value="ECO:0007669"/>
    <property type="project" value="InterPro"/>
</dbReference>
<dbReference type="InterPro" id="IPR005946">
    <property type="entry name" value="Rib-P_diPkinase"/>
</dbReference>
<keyword evidence="7" id="KW-0547">Nucleotide-binding</keyword>
<comment type="caution">
    <text evidence="14">The sequence shown here is derived from an EMBL/GenBank/DDBJ whole genome shotgun (WGS) entry which is preliminary data.</text>
</comment>
<keyword evidence="5" id="KW-0479">Metal-binding</keyword>
<evidence type="ECO:0000256" key="6">
    <source>
        <dbReference type="ARBA" id="ARBA00022727"/>
    </source>
</evidence>
<dbReference type="GO" id="GO:0016301">
    <property type="term" value="F:kinase activity"/>
    <property type="evidence" value="ECO:0007669"/>
    <property type="project" value="UniProtKB-KW"/>
</dbReference>
<dbReference type="AlphaFoldDB" id="A0A6A5BQW6"/>
<evidence type="ECO:0000256" key="4">
    <source>
        <dbReference type="ARBA" id="ARBA00022679"/>
    </source>
</evidence>
<dbReference type="InterPro" id="IPR029099">
    <property type="entry name" value="Pribosyltran_N"/>
</dbReference>
<evidence type="ECO:0000256" key="10">
    <source>
        <dbReference type="ARBA" id="ARBA00022842"/>
    </source>
</evidence>
<dbReference type="VEuPathDB" id="AmoebaDB:FDP41_005152"/>
<evidence type="ECO:0000256" key="11">
    <source>
        <dbReference type="ARBA" id="ARBA00049535"/>
    </source>
</evidence>
<feature type="domain" description="Ribose-phosphate pyrophosphokinase N-terminal" evidence="13">
    <location>
        <begin position="5"/>
        <end position="121"/>
    </location>
</feature>
<evidence type="ECO:0000313" key="15">
    <source>
        <dbReference type="Proteomes" id="UP000444721"/>
    </source>
</evidence>
<accession>A0A6A5BQW6</accession>
<dbReference type="PANTHER" id="PTHR10210">
    <property type="entry name" value="RIBOSE-PHOSPHATE DIPHOSPHOKINASE FAMILY MEMBER"/>
    <property type="match status" value="1"/>
</dbReference>
<evidence type="ECO:0000256" key="1">
    <source>
        <dbReference type="ARBA" id="ARBA00004996"/>
    </source>
</evidence>
<proteinExistence type="inferred from homology"/>
<evidence type="ECO:0000256" key="7">
    <source>
        <dbReference type="ARBA" id="ARBA00022741"/>
    </source>
</evidence>
<dbReference type="CDD" id="cd06223">
    <property type="entry name" value="PRTases_typeI"/>
    <property type="match status" value="1"/>
</dbReference>
<dbReference type="EMBL" id="VFQX01000043">
    <property type="protein sequence ID" value="KAF0975825.1"/>
    <property type="molecule type" value="Genomic_DNA"/>
</dbReference>
<keyword evidence="4" id="KW-0808">Transferase</keyword>
<dbReference type="InterPro" id="IPR000836">
    <property type="entry name" value="PRTase_dom"/>
</dbReference>
<dbReference type="RefSeq" id="XP_044560538.1">
    <property type="nucleotide sequence ID" value="XM_044708646.1"/>
</dbReference>
<dbReference type="GO" id="GO:0005524">
    <property type="term" value="F:ATP binding"/>
    <property type="evidence" value="ECO:0007669"/>
    <property type="project" value="UniProtKB-KW"/>
</dbReference>
<dbReference type="VEuPathDB" id="AmoebaDB:NF0059440"/>
<keyword evidence="9" id="KW-0067">ATP-binding</keyword>
<dbReference type="GO" id="GO:0006164">
    <property type="term" value="P:purine nucleotide biosynthetic process"/>
    <property type="evidence" value="ECO:0007669"/>
    <property type="project" value="TreeGrafter"/>
</dbReference>
<reference evidence="14 15" key="1">
    <citation type="journal article" date="2019" name="Sci. Rep.">
        <title>Nanopore sequencing improves the draft genome of the human pathogenic amoeba Naegleria fowleri.</title>
        <authorList>
            <person name="Liechti N."/>
            <person name="Schurch N."/>
            <person name="Bruggmann R."/>
            <person name="Wittwer M."/>
        </authorList>
    </citation>
    <scope>NUCLEOTIDE SEQUENCE [LARGE SCALE GENOMIC DNA]</scope>
    <source>
        <strain evidence="14 15">ATCC 30894</strain>
    </source>
</reference>
<keyword evidence="8" id="KW-0418">Kinase</keyword>
<dbReference type="PROSITE" id="PS00114">
    <property type="entry name" value="PRPP_SYNTHASE"/>
    <property type="match status" value="1"/>
</dbReference>
<evidence type="ECO:0000256" key="5">
    <source>
        <dbReference type="ARBA" id="ARBA00022723"/>
    </source>
</evidence>
<dbReference type="GO" id="GO:0006015">
    <property type="term" value="P:5-phosphoribose 1-diphosphate biosynthetic process"/>
    <property type="evidence" value="ECO:0007669"/>
    <property type="project" value="TreeGrafter"/>
</dbReference>
<dbReference type="PANTHER" id="PTHR10210:SF32">
    <property type="entry name" value="RIBOSE-PHOSPHATE PYROPHOSPHOKINASE 2"/>
    <property type="match status" value="1"/>
</dbReference>
<dbReference type="Pfam" id="PF14572">
    <property type="entry name" value="Pribosyl_synth"/>
    <property type="match status" value="1"/>
</dbReference>
<dbReference type="Pfam" id="PF13793">
    <property type="entry name" value="Pribosyltran_N"/>
    <property type="match status" value="1"/>
</dbReference>
<dbReference type="SUPFAM" id="SSF53271">
    <property type="entry name" value="PRTase-like"/>
    <property type="match status" value="2"/>
</dbReference>
<name>A0A6A5BQW6_NAEFO</name>
<evidence type="ECO:0000313" key="14">
    <source>
        <dbReference type="EMBL" id="KAF0975825.1"/>
    </source>
</evidence>
<evidence type="ECO:0000256" key="3">
    <source>
        <dbReference type="ARBA" id="ARBA00013247"/>
    </source>
</evidence>
<comment type="similarity">
    <text evidence="2">Belongs to the ribose-phosphate pyrophosphokinase family.</text>
</comment>
<feature type="compositionally biased region" description="Low complexity" evidence="12">
    <location>
        <begin position="224"/>
        <end position="243"/>
    </location>
</feature>
<dbReference type="GO" id="GO:0000287">
    <property type="term" value="F:magnesium ion binding"/>
    <property type="evidence" value="ECO:0007669"/>
    <property type="project" value="InterPro"/>
</dbReference>
<dbReference type="GO" id="GO:0004749">
    <property type="term" value="F:ribose phosphate diphosphokinase activity"/>
    <property type="evidence" value="ECO:0007669"/>
    <property type="project" value="UniProtKB-EC"/>
</dbReference>
<keyword evidence="10" id="KW-0460">Magnesium</keyword>
<feature type="region of interest" description="Disordered" evidence="12">
    <location>
        <begin position="221"/>
        <end position="247"/>
    </location>
</feature>
<evidence type="ECO:0000256" key="12">
    <source>
        <dbReference type="SAM" id="MobiDB-lite"/>
    </source>
</evidence>
<evidence type="ECO:0000256" key="8">
    <source>
        <dbReference type="ARBA" id="ARBA00022777"/>
    </source>
</evidence>
<evidence type="ECO:0000256" key="2">
    <source>
        <dbReference type="ARBA" id="ARBA00006478"/>
    </source>
</evidence>
<comment type="pathway">
    <text evidence="1">Metabolic intermediate biosynthesis; 5-phospho-alpha-D-ribose 1-diphosphate biosynthesis; 5-phospho-alpha-D-ribose 1-diphosphate from D-ribose 5-phosphate (route I): step 1/1.</text>
</comment>
<dbReference type="FunFam" id="3.40.50.2020:FF:000007">
    <property type="entry name" value="Ribose-phosphate pyrophosphokinase"/>
    <property type="match status" value="1"/>
</dbReference>
<keyword evidence="15" id="KW-1185">Reference proteome</keyword>
<dbReference type="GO" id="GO:0005737">
    <property type="term" value="C:cytoplasm"/>
    <property type="evidence" value="ECO:0007669"/>
    <property type="project" value="TreeGrafter"/>
</dbReference>
<sequence>MGYDLKLISCSANEELANNISKYLDIKICKSKTVKFADGECFVQVNENVRGSDTFIVQSMSDPVNDNFMEMLLMIDALKRASVNRINVVITYYAYARQDRKTKSRVPISAALVAKLIESAGADHVICVDLHAGQIQGYFAIPVDNIGVRSVIFPALLKEVPGLWHGKITIVSPDAGGGSRADSFLQYVQSEYPDQFADAQMAVMNKWKKTKSSDQECWNDFKQNTTNESSSSSSTSTNGTSSNDVAVNSTNMPWMMELVGEVKGRDCIIVDDLVDTAGTLCSAAKCLKENGARKVYACVTHALLTGPALKRIDETAELDLLVVSNSINHKQEIKDHPKIHIVDIGALLGETIRRVHNDESLVRKDFLN</sequence>
<dbReference type="InterPro" id="IPR000842">
    <property type="entry name" value="PRib_PP_synth_CS"/>
</dbReference>
<dbReference type="EC" id="2.7.6.1" evidence="3"/>
<dbReference type="GeneID" id="68112370"/>
<dbReference type="VEuPathDB" id="AmoebaDB:NfTy_052020"/>
<comment type="catalytic activity">
    <reaction evidence="11">
        <text>D-ribose 5-phosphate + ATP = 5-phospho-alpha-D-ribose 1-diphosphate + AMP + H(+)</text>
        <dbReference type="Rhea" id="RHEA:15609"/>
        <dbReference type="ChEBI" id="CHEBI:15378"/>
        <dbReference type="ChEBI" id="CHEBI:30616"/>
        <dbReference type="ChEBI" id="CHEBI:58017"/>
        <dbReference type="ChEBI" id="CHEBI:78346"/>
        <dbReference type="ChEBI" id="CHEBI:456215"/>
        <dbReference type="EC" id="2.7.6.1"/>
    </reaction>
</comment>
<dbReference type="GO" id="GO:0002189">
    <property type="term" value="C:ribose phosphate diphosphokinase complex"/>
    <property type="evidence" value="ECO:0007669"/>
    <property type="project" value="TreeGrafter"/>
</dbReference>
<organism evidence="14 15">
    <name type="scientific">Naegleria fowleri</name>
    <name type="common">Brain eating amoeba</name>
    <dbReference type="NCBI Taxonomy" id="5763"/>
    <lineage>
        <taxon>Eukaryota</taxon>
        <taxon>Discoba</taxon>
        <taxon>Heterolobosea</taxon>
        <taxon>Tetramitia</taxon>
        <taxon>Eutetramitia</taxon>
        <taxon>Vahlkampfiidae</taxon>
        <taxon>Naegleria</taxon>
    </lineage>
</organism>
<dbReference type="Gene3D" id="3.40.50.2020">
    <property type="match status" value="2"/>
</dbReference>
<protein>
    <recommendedName>
        <fullName evidence="3">ribose-phosphate diphosphokinase</fullName>
        <ecNumber evidence="3">2.7.6.1</ecNumber>
    </recommendedName>
</protein>